<dbReference type="PANTHER" id="PTHR36849:SF1">
    <property type="entry name" value="CYTOPLASMIC PROTEIN"/>
    <property type="match status" value="1"/>
</dbReference>
<comment type="caution">
    <text evidence="1">The sequence shown here is derived from an EMBL/GenBank/DDBJ whole genome shotgun (WGS) entry which is preliminary data.</text>
</comment>
<evidence type="ECO:0000313" key="2">
    <source>
        <dbReference type="Proteomes" id="UP001595967"/>
    </source>
</evidence>
<proteinExistence type="predicted"/>
<organism evidence="1 2">
    <name type="scientific">Comamonas nitrativorans</name>
    <dbReference type="NCBI Taxonomy" id="108437"/>
    <lineage>
        <taxon>Bacteria</taxon>
        <taxon>Pseudomonadati</taxon>
        <taxon>Pseudomonadota</taxon>
        <taxon>Betaproteobacteria</taxon>
        <taxon>Burkholderiales</taxon>
        <taxon>Comamonadaceae</taxon>
        <taxon>Comamonas</taxon>
    </lineage>
</organism>
<protein>
    <submittedName>
        <fullName evidence="1">DUF488 domain-containing protein</fullName>
    </submittedName>
</protein>
<accession>A0ABV9GYC0</accession>
<name>A0ABV9GYC0_9BURK</name>
<dbReference type="RefSeq" id="WP_377725568.1">
    <property type="nucleotide sequence ID" value="NZ_JBHSEW010000006.1"/>
</dbReference>
<dbReference type="EMBL" id="JBHSEW010000006">
    <property type="protein sequence ID" value="MFC4622221.1"/>
    <property type="molecule type" value="Genomic_DNA"/>
</dbReference>
<reference evidence="2" key="1">
    <citation type="journal article" date="2019" name="Int. J. Syst. Evol. Microbiol.">
        <title>The Global Catalogue of Microorganisms (GCM) 10K type strain sequencing project: providing services to taxonomists for standard genome sequencing and annotation.</title>
        <authorList>
            <consortium name="The Broad Institute Genomics Platform"/>
            <consortium name="The Broad Institute Genome Sequencing Center for Infectious Disease"/>
            <person name="Wu L."/>
            <person name="Ma J."/>
        </authorList>
    </citation>
    <scope>NUCLEOTIDE SEQUENCE [LARGE SCALE GENOMIC DNA]</scope>
    <source>
        <strain evidence="2">JCM 11650</strain>
    </source>
</reference>
<dbReference type="PANTHER" id="PTHR36849">
    <property type="entry name" value="CYTOPLASMIC PROTEIN-RELATED"/>
    <property type="match status" value="1"/>
</dbReference>
<gene>
    <name evidence="1" type="ORF">ACFO3A_08335</name>
</gene>
<dbReference type="InterPro" id="IPR052552">
    <property type="entry name" value="YeaO-like"/>
</dbReference>
<dbReference type="Pfam" id="PF22752">
    <property type="entry name" value="DUF488-N3i"/>
    <property type="match status" value="1"/>
</dbReference>
<sequence>MPILPPIPASHLRIRRAYVPPAAEDGARILIDRLWPRGVKKEALALHGWHKELAPSTALRQWFGHDPARWEEFRRCYRAELAAQESALAALRELARAQVVTLVYAARDEAHNNAVVVREALLHMG</sequence>
<keyword evidence="2" id="KW-1185">Reference proteome</keyword>
<evidence type="ECO:0000313" key="1">
    <source>
        <dbReference type="EMBL" id="MFC4622221.1"/>
    </source>
</evidence>
<dbReference type="Proteomes" id="UP001595967">
    <property type="component" value="Unassembled WGS sequence"/>
</dbReference>